<keyword evidence="2" id="KW-1185">Reference proteome</keyword>
<comment type="caution">
    <text evidence="1">The sequence shown here is derived from an EMBL/GenBank/DDBJ whole genome shotgun (WGS) entry which is preliminary data.</text>
</comment>
<dbReference type="EMBL" id="JANAWD010000025">
    <property type="protein sequence ID" value="KAJ3490599.1"/>
    <property type="molecule type" value="Genomic_DNA"/>
</dbReference>
<evidence type="ECO:0000313" key="1">
    <source>
        <dbReference type="EMBL" id="KAJ3490599.1"/>
    </source>
</evidence>
<gene>
    <name evidence="1" type="ORF">NLI96_g1312</name>
</gene>
<dbReference type="Proteomes" id="UP001212997">
    <property type="component" value="Unassembled WGS sequence"/>
</dbReference>
<evidence type="ECO:0008006" key="3">
    <source>
        <dbReference type="Google" id="ProtNLM"/>
    </source>
</evidence>
<proteinExistence type="predicted"/>
<dbReference type="Gene3D" id="3.80.10.10">
    <property type="entry name" value="Ribonuclease Inhibitor"/>
    <property type="match status" value="1"/>
</dbReference>
<sequence>MSRPLPLEIQFFILQFVSVIRDDFHLDKDLARHALSSCSLVCKSWFEECRRYLMKNVRISSRPRAETFISTLFSPRGSLLYLHTTTDLDLCDSKVTEDETPFHHIAIHYLSPKLSSLDTLTVSGPSAATKQPRDLPFPPSLPNSLRHFRNLKFLSLENFHFGSFWDLRRFIVSPPALVHLTLRSVTWPVIPHNVGGIPSLLRTSSSLSEAQITDCTSNWDVLWAWATTVPHSSAGSDLRTSKLCEPNESFPGLTVVDVTTIRDIVRNFVGSTQTCTLRWTPSKEQNLYCAVSFVAEIALNSTHDRFSNTGNLHCSCDESASTMNFGMSANVPRVRASARSGQWIACLRTMSYFVGPRDAPQSTHWGTKMDALASRLEKLSELVVDFGINTILWEGIEEPAVLRSQFRQLAEAMSQLRSRPQFSLLFIVGTEHISWEQLKGQSIFLLKITLTSYA</sequence>
<name>A0AAD5VAT7_9APHY</name>
<accession>A0AAD5VAT7</accession>
<protein>
    <recommendedName>
        <fullName evidence="3">F-box domain-containing protein</fullName>
    </recommendedName>
</protein>
<dbReference type="AlphaFoldDB" id="A0AAD5VAT7"/>
<reference evidence="1" key="1">
    <citation type="submission" date="2022-07" db="EMBL/GenBank/DDBJ databases">
        <title>Genome Sequence of Physisporinus lineatus.</title>
        <authorList>
            <person name="Buettner E."/>
        </authorList>
    </citation>
    <scope>NUCLEOTIDE SEQUENCE</scope>
    <source>
        <strain evidence="1">VT162</strain>
    </source>
</reference>
<evidence type="ECO:0000313" key="2">
    <source>
        <dbReference type="Proteomes" id="UP001212997"/>
    </source>
</evidence>
<dbReference type="InterPro" id="IPR032675">
    <property type="entry name" value="LRR_dom_sf"/>
</dbReference>
<dbReference type="SUPFAM" id="SSF52047">
    <property type="entry name" value="RNI-like"/>
    <property type="match status" value="1"/>
</dbReference>
<organism evidence="1 2">
    <name type="scientific">Meripilus lineatus</name>
    <dbReference type="NCBI Taxonomy" id="2056292"/>
    <lineage>
        <taxon>Eukaryota</taxon>
        <taxon>Fungi</taxon>
        <taxon>Dikarya</taxon>
        <taxon>Basidiomycota</taxon>
        <taxon>Agaricomycotina</taxon>
        <taxon>Agaricomycetes</taxon>
        <taxon>Polyporales</taxon>
        <taxon>Meripilaceae</taxon>
        <taxon>Meripilus</taxon>
    </lineage>
</organism>